<proteinExistence type="predicted"/>
<organism evidence="2 3">
    <name type="scientific">Curtobacterium citri</name>
    <dbReference type="NCBI Taxonomy" id="3055139"/>
    <lineage>
        <taxon>Bacteria</taxon>
        <taxon>Bacillati</taxon>
        <taxon>Actinomycetota</taxon>
        <taxon>Actinomycetes</taxon>
        <taxon>Micrococcales</taxon>
        <taxon>Microbacteriaceae</taxon>
        <taxon>Curtobacterium</taxon>
    </lineage>
</organism>
<keyword evidence="1" id="KW-1133">Transmembrane helix</keyword>
<feature type="transmembrane region" description="Helical" evidence="1">
    <location>
        <begin position="93"/>
        <end position="114"/>
    </location>
</feature>
<evidence type="ECO:0000313" key="3">
    <source>
        <dbReference type="Proteomes" id="UP001237823"/>
    </source>
</evidence>
<name>A0ABT7T4H4_9MICO</name>
<comment type="caution">
    <text evidence="2">The sequence shown here is derived from an EMBL/GenBank/DDBJ whole genome shotgun (WGS) entry which is preliminary data.</text>
</comment>
<reference evidence="2 3" key="1">
    <citation type="submission" date="2023-06" db="EMBL/GenBank/DDBJ databases">
        <authorList>
            <person name="Feng G."/>
            <person name="Li J."/>
            <person name="Zhu H."/>
        </authorList>
    </citation>
    <scope>NUCLEOTIDE SEQUENCE [LARGE SCALE GENOMIC DNA]</scope>
    <source>
        <strain evidence="2 3">RHCKG23</strain>
    </source>
</reference>
<sequence>MRTWTAGDAVELVERSWRWMSFVTTPVTITGGAGWSFLADGGIGAPDGPPALALTILLLAVVAGLVTIGGAIVALPCTYALGWALTRCSVRRGVHAVAHALLAGALAALCVWLLETYWSHAWAPLPGLRLLIALSAAAAAAIATWRTAAVPRRRPRRVPTCGADGSAGRTLDE</sequence>
<feature type="transmembrane region" description="Helical" evidence="1">
    <location>
        <begin position="126"/>
        <end position="148"/>
    </location>
</feature>
<feature type="transmembrane region" description="Helical" evidence="1">
    <location>
        <begin position="51"/>
        <end position="81"/>
    </location>
</feature>
<evidence type="ECO:0000313" key="2">
    <source>
        <dbReference type="EMBL" id="MDM7884473.1"/>
    </source>
</evidence>
<dbReference type="EMBL" id="JAUCML010000003">
    <property type="protein sequence ID" value="MDM7884473.1"/>
    <property type="molecule type" value="Genomic_DNA"/>
</dbReference>
<feature type="transmembrane region" description="Helical" evidence="1">
    <location>
        <begin position="20"/>
        <end position="39"/>
    </location>
</feature>
<keyword evidence="1" id="KW-0812">Transmembrane</keyword>
<accession>A0ABT7T4H4</accession>
<dbReference type="RefSeq" id="WP_182045418.1">
    <property type="nucleotide sequence ID" value="NZ_JAUCML010000003.1"/>
</dbReference>
<keyword evidence="1" id="KW-0472">Membrane</keyword>
<dbReference type="Proteomes" id="UP001237823">
    <property type="component" value="Unassembled WGS sequence"/>
</dbReference>
<evidence type="ECO:0000256" key="1">
    <source>
        <dbReference type="SAM" id="Phobius"/>
    </source>
</evidence>
<protein>
    <submittedName>
        <fullName evidence="2">Uncharacterized protein</fullName>
    </submittedName>
</protein>
<gene>
    <name evidence="2" type="ORF">QUG92_05090</name>
</gene>
<keyword evidence="3" id="KW-1185">Reference proteome</keyword>